<dbReference type="Pfam" id="PF02776">
    <property type="entry name" value="TPP_enzyme_N"/>
    <property type="match status" value="1"/>
</dbReference>
<sequence length="572" mass="62602">MARKTVEVESTGQAYLELLRERGIDYFFANGGTDFAPIIDGFARFAEQGIESPKPITVPHENAAVAMAHGYYMVTGKPQVVMVHVTVGTGNAINGIINAARDHVPIIFTAGRTPLTEEGQHGSRNVYIHWAQESFDQAGMLREYVKWDYELRNMSQLENVVDRALEIAMTEPRGPVYLTLPREVLGEAHETFSMASPVRRHLGGHLYPDPQCIEDAAAILAAAENPLIITSTVGRNPEAVGHLVTLAERFAIPVVVPNQRYMCFPTDHPMHLGFASEPFLDSADAVLVLDCDVPWFPAVKNPTADSKVMHMGVDPAFSNYPVRSFPSDVSIRANSVVGLPLLADALESHRASAQARIDQRFARLKALHDEQRTAWREALDGVRSDSPLDPQWITHCINEIKDDDTIVVNEYDLVPTQAGFNQPGTLFGNSPAGGLGWGLGAALGAKLAAPDKLVIATLGDGSYMFGNPTPCHFVSNALNIPTLTIVYNNRVWNAVRRANLGMYPNGWAAKTGHFPLSELQPSPHFEVLVTASGGYGERVERAEDVQPALQRALKAVREEGRQAVLNMICKHP</sequence>
<dbReference type="GO" id="GO:0009099">
    <property type="term" value="P:L-valine biosynthetic process"/>
    <property type="evidence" value="ECO:0007669"/>
    <property type="project" value="TreeGrafter"/>
</dbReference>
<dbReference type="HOGENOM" id="CLU_013748_4_0_7"/>
<accession>W4LAS1</accession>
<evidence type="ECO:0000259" key="5">
    <source>
        <dbReference type="Pfam" id="PF02775"/>
    </source>
</evidence>
<comment type="similarity">
    <text evidence="1 3">Belongs to the TPP enzyme family.</text>
</comment>
<protein>
    <recommendedName>
        <fullName evidence="9">Acetolactate synthase</fullName>
    </recommendedName>
</protein>
<evidence type="ECO:0000313" key="8">
    <source>
        <dbReference type="Proteomes" id="UP000019141"/>
    </source>
</evidence>
<dbReference type="PANTHER" id="PTHR18968:SF13">
    <property type="entry name" value="ACETOLACTATE SYNTHASE CATALYTIC SUBUNIT, MITOCHONDRIAL"/>
    <property type="match status" value="1"/>
</dbReference>
<keyword evidence="8" id="KW-1185">Reference proteome</keyword>
<evidence type="ECO:0000256" key="2">
    <source>
        <dbReference type="ARBA" id="ARBA00023052"/>
    </source>
</evidence>
<dbReference type="SUPFAM" id="SSF52467">
    <property type="entry name" value="DHS-like NAD/FAD-binding domain"/>
    <property type="match status" value="1"/>
</dbReference>
<proteinExistence type="inferred from homology"/>
<dbReference type="Pfam" id="PF02775">
    <property type="entry name" value="TPP_enzyme_C"/>
    <property type="match status" value="1"/>
</dbReference>
<evidence type="ECO:0008006" key="9">
    <source>
        <dbReference type="Google" id="ProtNLM"/>
    </source>
</evidence>
<dbReference type="SUPFAM" id="SSF52518">
    <property type="entry name" value="Thiamin diphosphate-binding fold (THDP-binding)"/>
    <property type="match status" value="2"/>
</dbReference>
<evidence type="ECO:0000256" key="3">
    <source>
        <dbReference type="RuleBase" id="RU362132"/>
    </source>
</evidence>
<comment type="caution">
    <text evidence="7">The sequence shown here is derived from an EMBL/GenBank/DDBJ whole genome shotgun (WGS) entry which is preliminary data.</text>
</comment>
<dbReference type="Gene3D" id="3.40.50.970">
    <property type="match status" value="2"/>
</dbReference>
<dbReference type="InterPro" id="IPR029061">
    <property type="entry name" value="THDP-binding"/>
</dbReference>
<dbReference type="GO" id="GO:0030976">
    <property type="term" value="F:thiamine pyrophosphate binding"/>
    <property type="evidence" value="ECO:0007669"/>
    <property type="project" value="InterPro"/>
</dbReference>
<keyword evidence="2 3" id="KW-0786">Thiamine pyrophosphate</keyword>
<dbReference type="InterPro" id="IPR012000">
    <property type="entry name" value="Thiamin_PyroP_enz_cen_dom"/>
</dbReference>
<organism evidence="7 8">
    <name type="scientific">Entotheonella factor</name>
    <dbReference type="NCBI Taxonomy" id="1429438"/>
    <lineage>
        <taxon>Bacteria</taxon>
        <taxon>Pseudomonadati</taxon>
        <taxon>Nitrospinota/Tectimicrobiota group</taxon>
        <taxon>Candidatus Tectimicrobiota</taxon>
        <taxon>Candidatus Entotheonellia</taxon>
        <taxon>Candidatus Entotheonellales</taxon>
        <taxon>Candidatus Entotheonellaceae</taxon>
        <taxon>Candidatus Entotheonella</taxon>
    </lineage>
</organism>
<dbReference type="GO" id="GO:0000287">
    <property type="term" value="F:magnesium ion binding"/>
    <property type="evidence" value="ECO:0007669"/>
    <property type="project" value="InterPro"/>
</dbReference>
<dbReference type="EMBL" id="AZHW01000957">
    <property type="protein sequence ID" value="ETW95102.1"/>
    <property type="molecule type" value="Genomic_DNA"/>
</dbReference>
<gene>
    <name evidence="7" type="ORF">ETSY1_32045</name>
</gene>
<dbReference type="Proteomes" id="UP000019141">
    <property type="component" value="Unassembled WGS sequence"/>
</dbReference>
<feature type="domain" description="Thiamine pyrophosphate enzyme TPP-binding" evidence="5">
    <location>
        <begin position="419"/>
        <end position="558"/>
    </location>
</feature>
<dbReference type="GO" id="GO:0009097">
    <property type="term" value="P:isoleucine biosynthetic process"/>
    <property type="evidence" value="ECO:0007669"/>
    <property type="project" value="TreeGrafter"/>
</dbReference>
<dbReference type="GO" id="GO:0050660">
    <property type="term" value="F:flavin adenine dinucleotide binding"/>
    <property type="evidence" value="ECO:0007669"/>
    <property type="project" value="TreeGrafter"/>
</dbReference>
<evidence type="ECO:0000313" key="7">
    <source>
        <dbReference type="EMBL" id="ETW95102.1"/>
    </source>
</evidence>
<feature type="domain" description="Thiamine pyrophosphate enzyme N-terminal TPP-binding" evidence="6">
    <location>
        <begin position="11"/>
        <end position="138"/>
    </location>
</feature>
<evidence type="ECO:0000259" key="6">
    <source>
        <dbReference type="Pfam" id="PF02776"/>
    </source>
</evidence>
<dbReference type="InterPro" id="IPR012001">
    <property type="entry name" value="Thiamin_PyroP_enz_TPP-bd_dom"/>
</dbReference>
<dbReference type="InterPro" id="IPR045229">
    <property type="entry name" value="TPP_enz"/>
</dbReference>
<evidence type="ECO:0000259" key="4">
    <source>
        <dbReference type="Pfam" id="PF00205"/>
    </source>
</evidence>
<dbReference type="AlphaFoldDB" id="W4LAS1"/>
<dbReference type="GO" id="GO:0005948">
    <property type="term" value="C:acetolactate synthase complex"/>
    <property type="evidence" value="ECO:0007669"/>
    <property type="project" value="TreeGrafter"/>
</dbReference>
<dbReference type="Pfam" id="PF00205">
    <property type="entry name" value="TPP_enzyme_M"/>
    <property type="match status" value="1"/>
</dbReference>
<dbReference type="GO" id="GO:0003984">
    <property type="term" value="F:acetolactate synthase activity"/>
    <property type="evidence" value="ECO:0007669"/>
    <property type="project" value="TreeGrafter"/>
</dbReference>
<dbReference type="CDD" id="cd07035">
    <property type="entry name" value="TPP_PYR_POX_like"/>
    <property type="match status" value="1"/>
</dbReference>
<reference evidence="7 8" key="1">
    <citation type="journal article" date="2014" name="Nature">
        <title>An environmental bacterial taxon with a large and distinct metabolic repertoire.</title>
        <authorList>
            <person name="Wilson M.C."/>
            <person name="Mori T."/>
            <person name="Ruckert C."/>
            <person name="Uria A.R."/>
            <person name="Helf M.J."/>
            <person name="Takada K."/>
            <person name="Gernert C."/>
            <person name="Steffens U.A."/>
            <person name="Heycke N."/>
            <person name="Schmitt S."/>
            <person name="Rinke C."/>
            <person name="Helfrich E.J."/>
            <person name="Brachmann A.O."/>
            <person name="Gurgui C."/>
            <person name="Wakimoto T."/>
            <person name="Kracht M."/>
            <person name="Crusemann M."/>
            <person name="Hentschel U."/>
            <person name="Abe I."/>
            <person name="Matsunaga S."/>
            <person name="Kalinowski J."/>
            <person name="Takeyama H."/>
            <person name="Piel J."/>
        </authorList>
    </citation>
    <scope>NUCLEOTIDE SEQUENCE [LARGE SCALE GENOMIC DNA]</scope>
    <source>
        <strain evidence="8">TSY1</strain>
    </source>
</reference>
<dbReference type="NCBIfam" id="NF006203">
    <property type="entry name" value="PRK08327.1"/>
    <property type="match status" value="1"/>
</dbReference>
<dbReference type="PANTHER" id="PTHR18968">
    <property type="entry name" value="THIAMINE PYROPHOSPHATE ENZYMES"/>
    <property type="match status" value="1"/>
</dbReference>
<dbReference type="Gene3D" id="3.40.50.1220">
    <property type="entry name" value="TPP-binding domain"/>
    <property type="match status" value="1"/>
</dbReference>
<name>W4LAS1_ENTF1</name>
<feature type="domain" description="Thiamine pyrophosphate enzyme central" evidence="4">
    <location>
        <begin position="213"/>
        <end position="317"/>
    </location>
</feature>
<dbReference type="InterPro" id="IPR011766">
    <property type="entry name" value="TPP_enzyme_TPP-bd"/>
</dbReference>
<dbReference type="InterPro" id="IPR029035">
    <property type="entry name" value="DHS-like_NAD/FAD-binding_dom"/>
</dbReference>
<evidence type="ECO:0000256" key="1">
    <source>
        <dbReference type="ARBA" id="ARBA00007812"/>
    </source>
</evidence>